<proteinExistence type="predicted"/>
<keyword evidence="2" id="KW-1185">Reference proteome</keyword>
<protein>
    <submittedName>
        <fullName evidence="1">Uncharacterized protein</fullName>
    </submittedName>
</protein>
<name>A0A0F7ZZW7_9HYPO</name>
<accession>A0A0F7ZZW7</accession>
<gene>
    <name evidence="1" type="ORF">HIM_12605</name>
</gene>
<evidence type="ECO:0000313" key="2">
    <source>
        <dbReference type="Proteomes" id="UP000054481"/>
    </source>
</evidence>
<sequence length="148" mass="17102">MDVTTIAYLRRKAKTDAARRFEAWWQVEMPDSYRAIKLKTTTKCPKELVGVPRERLHHLLAARSGHGDFAPYNERFDHPDALLKCSCGRRKAPDHIFYCRKIDTVHRLKLSPSAGQAINSAIGPKYETFLKLVEETDFFQKVCPRRQA</sequence>
<dbReference type="AlphaFoldDB" id="A0A0F7ZZW7"/>
<dbReference type="OrthoDB" id="5079558at2759"/>
<dbReference type="Proteomes" id="UP000054481">
    <property type="component" value="Unassembled WGS sequence"/>
</dbReference>
<organism evidence="1 2">
    <name type="scientific">Hirsutella minnesotensis 3608</name>
    <dbReference type="NCBI Taxonomy" id="1043627"/>
    <lineage>
        <taxon>Eukaryota</taxon>
        <taxon>Fungi</taxon>
        <taxon>Dikarya</taxon>
        <taxon>Ascomycota</taxon>
        <taxon>Pezizomycotina</taxon>
        <taxon>Sordariomycetes</taxon>
        <taxon>Hypocreomycetidae</taxon>
        <taxon>Hypocreales</taxon>
        <taxon>Ophiocordycipitaceae</taxon>
        <taxon>Hirsutella</taxon>
    </lineage>
</organism>
<reference evidence="1 2" key="1">
    <citation type="journal article" date="2014" name="Genome Biol. Evol.">
        <title>Comparative genomics and transcriptomics analyses reveal divergent lifestyle features of nematode endoparasitic fungus Hirsutella minnesotensis.</title>
        <authorList>
            <person name="Lai Y."/>
            <person name="Liu K."/>
            <person name="Zhang X."/>
            <person name="Zhang X."/>
            <person name="Li K."/>
            <person name="Wang N."/>
            <person name="Shu C."/>
            <person name="Wu Y."/>
            <person name="Wang C."/>
            <person name="Bushley K.E."/>
            <person name="Xiang M."/>
            <person name="Liu X."/>
        </authorList>
    </citation>
    <scope>NUCLEOTIDE SEQUENCE [LARGE SCALE GENOMIC DNA]</scope>
    <source>
        <strain evidence="1 2">3608</strain>
    </source>
</reference>
<dbReference type="EMBL" id="KQ031096">
    <property type="protein sequence ID" value="KJZ68004.1"/>
    <property type="molecule type" value="Genomic_DNA"/>
</dbReference>
<evidence type="ECO:0000313" key="1">
    <source>
        <dbReference type="EMBL" id="KJZ68004.1"/>
    </source>
</evidence>